<keyword evidence="6" id="KW-1185">Reference proteome</keyword>
<dbReference type="Pfam" id="PF04984">
    <property type="entry name" value="Phage_sheath_1"/>
    <property type="match status" value="1"/>
</dbReference>
<evidence type="ECO:0000259" key="2">
    <source>
        <dbReference type="Pfam" id="PF04984"/>
    </source>
</evidence>
<comment type="similarity">
    <text evidence="1">Belongs to the myoviridae tail sheath protein family.</text>
</comment>
<name>A0ABV9EYQ5_9SPHN</name>
<accession>A0ABV9EYQ5</accession>
<protein>
    <submittedName>
        <fullName evidence="5">Phage tail sheath subtilisin-like domain-containing protein</fullName>
    </submittedName>
</protein>
<organism evidence="5 6">
    <name type="scientific">Sphingobium tyrosinilyticum</name>
    <dbReference type="NCBI Taxonomy" id="2715436"/>
    <lineage>
        <taxon>Bacteria</taxon>
        <taxon>Pseudomonadati</taxon>
        <taxon>Pseudomonadota</taxon>
        <taxon>Alphaproteobacteria</taxon>
        <taxon>Sphingomonadales</taxon>
        <taxon>Sphingomonadaceae</taxon>
        <taxon>Sphingobium</taxon>
    </lineage>
</organism>
<dbReference type="Proteomes" id="UP001595957">
    <property type="component" value="Unassembled WGS sequence"/>
</dbReference>
<dbReference type="PANTHER" id="PTHR35861">
    <property type="match status" value="1"/>
</dbReference>
<reference evidence="6" key="1">
    <citation type="journal article" date="2019" name="Int. J. Syst. Evol. Microbiol.">
        <title>The Global Catalogue of Microorganisms (GCM) 10K type strain sequencing project: providing services to taxonomists for standard genome sequencing and annotation.</title>
        <authorList>
            <consortium name="The Broad Institute Genomics Platform"/>
            <consortium name="The Broad Institute Genome Sequencing Center for Infectious Disease"/>
            <person name="Wu L."/>
            <person name="Ma J."/>
        </authorList>
    </citation>
    <scope>NUCLEOTIDE SEQUENCE [LARGE SCALE GENOMIC DNA]</scope>
    <source>
        <strain evidence="6">NBRC 103632</strain>
    </source>
</reference>
<comment type="caution">
    <text evidence="5">The sequence shown here is derived from an EMBL/GenBank/DDBJ whole genome shotgun (WGS) entry which is preliminary data.</text>
</comment>
<feature type="domain" description="Tail sheath protein C-terminal" evidence="3">
    <location>
        <begin position="276"/>
        <end position="376"/>
    </location>
</feature>
<dbReference type="Pfam" id="PF17482">
    <property type="entry name" value="Phage_sheath_1C"/>
    <property type="match status" value="1"/>
</dbReference>
<evidence type="ECO:0000259" key="4">
    <source>
        <dbReference type="Pfam" id="PF22671"/>
    </source>
</evidence>
<evidence type="ECO:0000256" key="1">
    <source>
        <dbReference type="ARBA" id="ARBA00008005"/>
    </source>
</evidence>
<dbReference type="InterPro" id="IPR052042">
    <property type="entry name" value="Tail_sheath_structural"/>
</dbReference>
<dbReference type="EMBL" id="JBHSFZ010000008">
    <property type="protein sequence ID" value="MFC4593752.1"/>
    <property type="molecule type" value="Genomic_DNA"/>
</dbReference>
<dbReference type="InterPro" id="IPR054564">
    <property type="entry name" value="Gp18_domIII_N"/>
</dbReference>
<evidence type="ECO:0000313" key="5">
    <source>
        <dbReference type="EMBL" id="MFC4593752.1"/>
    </source>
</evidence>
<evidence type="ECO:0000259" key="3">
    <source>
        <dbReference type="Pfam" id="PF17482"/>
    </source>
</evidence>
<proteinExistence type="inferred from homology"/>
<dbReference type="InterPro" id="IPR035089">
    <property type="entry name" value="Phage_sheath_subtilisin"/>
</dbReference>
<feature type="domain" description="Tail sheath protein Gp18-like" evidence="4">
    <location>
        <begin position="24"/>
        <end position="85"/>
    </location>
</feature>
<dbReference type="RefSeq" id="WP_380803185.1">
    <property type="nucleotide sequence ID" value="NZ_JBHSFZ010000008.1"/>
</dbReference>
<evidence type="ECO:0000313" key="6">
    <source>
        <dbReference type="Proteomes" id="UP001595957"/>
    </source>
</evidence>
<dbReference type="PANTHER" id="PTHR35861:SF1">
    <property type="entry name" value="PHAGE TAIL SHEATH PROTEIN"/>
    <property type="match status" value="1"/>
</dbReference>
<sequence>MPFKHGITLTEISEGARTLTAVSTSIIGLVATASDADADTFPLDRPVLITDVETAIGDAGIQGTLAKSLRAIADQTRPVVVVVRVEDGADAAETASNVIGTTDADGQKTGMQALLAAQAQLGVKPKIIGTPGLETQAVTAALVVVAQKLRGFAYARAIGETVAAAILYRANFSARELMLLMPDFLAWDTGSSANVTSFAAARAMGLRALIDTQAGPHKTLSNVPVQGVVGLTKDIHWDIEDASSEAGLLNAKEVTALVRTDTGYRFWGNRTTAEAESLFAFESTVRVAQLLADTIVKGMMWAIDKPLNPSLAKDIIETINGFGRQLKAQGIVLGFNCWFDEANNSTASLKAGKLRVDYDYTVPPPLEDLGFNQRITDSYFADFASQLAETV</sequence>
<feature type="domain" description="Tail sheath protein subtilisin-like" evidence="2">
    <location>
        <begin position="106"/>
        <end position="272"/>
    </location>
</feature>
<dbReference type="InterPro" id="IPR020287">
    <property type="entry name" value="Tail_sheath_C"/>
</dbReference>
<dbReference type="Pfam" id="PF22671">
    <property type="entry name" value="Gp18_domIII_N"/>
    <property type="match status" value="1"/>
</dbReference>
<gene>
    <name evidence="5" type="ORF">ACFO3E_06045</name>
</gene>